<evidence type="ECO:0000313" key="6">
    <source>
        <dbReference type="EMBL" id="ABK21299.1"/>
    </source>
</evidence>
<name>A9NKY8_PICSI</name>
<organism evidence="6">
    <name type="scientific">Picea sitchensis</name>
    <name type="common">Sitka spruce</name>
    <name type="synonym">Pinus sitchensis</name>
    <dbReference type="NCBI Taxonomy" id="3332"/>
    <lineage>
        <taxon>Eukaryota</taxon>
        <taxon>Viridiplantae</taxon>
        <taxon>Streptophyta</taxon>
        <taxon>Embryophyta</taxon>
        <taxon>Tracheophyta</taxon>
        <taxon>Spermatophyta</taxon>
        <taxon>Pinopsida</taxon>
        <taxon>Pinidae</taxon>
        <taxon>Conifers I</taxon>
        <taxon>Pinales</taxon>
        <taxon>Pinaceae</taxon>
        <taxon>Picea</taxon>
    </lineage>
</organism>
<dbReference type="Pfam" id="PF01657">
    <property type="entry name" value="Stress-antifung"/>
    <property type="match status" value="1"/>
</dbReference>
<dbReference type="AlphaFoldDB" id="A9NKY8"/>
<dbReference type="InterPro" id="IPR038408">
    <property type="entry name" value="GNK2_sf"/>
</dbReference>
<dbReference type="Gene3D" id="3.30.430.20">
    <property type="entry name" value="Gnk2 domain, C-X8-C-X2-C motif"/>
    <property type="match status" value="1"/>
</dbReference>
<dbReference type="GO" id="GO:0005576">
    <property type="term" value="C:extracellular region"/>
    <property type="evidence" value="ECO:0007669"/>
    <property type="project" value="UniProtKB-SubCell"/>
</dbReference>
<feature type="domain" description="Gnk2-homologous" evidence="5">
    <location>
        <begin position="1"/>
        <end position="84"/>
    </location>
</feature>
<dbReference type="CDD" id="cd23509">
    <property type="entry name" value="Gnk2-like"/>
    <property type="match status" value="1"/>
</dbReference>
<sequence>MVNLSARATSSNYNFAVGKTTVNFSSTNSSTIYGMEMCWRDMSTNDCAACLSRGLEDMFSCCPQRAGVQVFFGSCTLRYEIYAFAKYS</sequence>
<comment type="similarity">
    <text evidence="4">Belongs to the cysteine-rich repeat secretory protein family.</text>
</comment>
<dbReference type="PANTHER" id="PTHR32411">
    <property type="entry name" value="CYSTEINE-RICH REPEAT SECRETORY PROTEIN 38-RELATED"/>
    <property type="match status" value="1"/>
</dbReference>
<evidence type="ECO:0000256" key="3">
    <source>
        <dbReference type="ARBA" id="ARBA00022525"/>
    </source>
</evidence>
<dbReference type="InterPro" id="IPR002902">
    <property type="entry name" value="GNK2"/>
</dbReference>
<dbReference type="InterPro" id="IPR050581">
    <property type="entry name" value="CRR_secretory_protein"/>
</dbReference>
<evidence type="ECO:0000259" key="5">
    <source>
        <dbReference type="PROSITE" id="PS51473"/>
    </source>
</evidence>
<evidence type="ECO:0000256" key="2">
    <source>
        <dbReference type="ARBA" id="ARBA00004613"/>
    </source>
</evidence>
<keyword evidence="3" id="KW-0964">Secreted</keyword>
<evidence type="ECO:0000256" key="4">
    <source>
        <dbReference type="ARBA" id="ARBA00038515"/>
    </source>
</evidence>
<reference evidence="6" key="1">
    <citation type="journal article" date="2008" name="BMC Genomics">
        <title>A conifer genomics resource of 200,000 spruce (Picea spp.) ESTs and 6,464 high-quality, sequence-finished full-length cDNAs for Sitka spruce (Picea sitchensis).</title>
        <authorList>
            <person name="Ralph S.G."/>
            <person name="Chun H.J."/>
            <person name="Kolosova N."/>
            <person name="Cooper D."/>
            <person name="Oddy C."/>
            <person name="Ritland C.E."/>
            <person name="Kirkpatrick R."/>
            <person name="Moore R."/>
            <person name="Barber S."/>
            <person name="Holt R.A."/>
            <person name="Jones S.J."/>
            <person name="Marra M.A."/>
            <person name="Douglas C.J."/>
            <person name="Ritland K."/>
            <person name="Bohlmann J."/>
        </authorList>
    </citation>
    <scope>NUCLEOTIDE SEQUENCE</scope>
    <source>
        <tissue evidence="6">Green portion of the leader tissue</tissue>
    </source>
</reference>
<dbReference type="PANTHER" id="PTHR32411:SF43">
    <property type="entry name" value="CYSTEINE-RICH REPEAT SECRETORY PROTEIN 38"/>
    <property type="match status" value="1"/>
</dbReference>
<proteinExistence type="evidence at transcript level"/>
<dbReference type="EMBL" id="EF081919">
    <property type="protein sequence ID" value="ABK21299.1"/>
    <property type="molecule type" value="mRNA"/>
</dbReference>
<comment type="subcellular location">
    <subcellularLocation>
        <location evidence="2">Secreted</location>
    </subcellularLocation>
</comment>
<accession>A9NKY8</accession>
<protein>
    <recommendedName>
        <fullName evidence="5">Gnk2-homologous domain-containing protein</fullName>
    </recommendedName>
</protein>
<evidence type="ECO:0000256" key="1">
    <source>
        <dbReference type="ARBA" id="ARBA00002571"/>
    </source>
</evidence>
<comment type="function">
    <text evidence="1">Exerts antifungal activity through its carbohydrate-binding specificity.</text>
</comment>
<dbReference type="PROSITE" id="PS51473">
    <property type="entry name" value="GNK2"/>
    <property type="match status" value="1"/>
</dbReference>